<dbReference type="Gene3D" id="3.90.1150.10">
    <property type="entry name" value="Aspartate Aminotransferase, domain 1"/>
    <property type="match status" value="1"/>
</dbReference>
<dbReference type="CDD" id="cd00609">
    <property type="entry name" value="AAT_like"/>
    <property type="match status" value="1"/>
</dbReference>
<dbReference type="RefSeq" id="WP_282198958.1">
    <property type="nucleotide sequence ID" value="NZ_BOQE01000001.1"/>
</dbReference>
<evidence type="ECO:0000259" key="7">
    <source>
        <dbReference type="Pfam" id="PF00155"/>
    </source>
</evidence>
<reference evidence="8" key="1">
    <citation type="journal article" date="2023" name="Int. J. Syst. Evol. Microbiol.">
        <title>Collibacillus ludicampi gen. nov., sp. nov., a new soil bacterium of the family Alicyclobacillaceae.</title>
        <authorList>
            <person name="Jojima T."/>
            <person name="Ioku Y."/>
            <person name="Fukuta Y."/>
            <person name="Shirasaka N."/>
            <person name="Matsumura Y."/>
            <person name="Mori M."/>
        </authorList>
    </citation>
    <scope>NUCLEOTIDE SEQUENCE</scope>
    <source>
        <strain evidence="8">TP075</strain>
    </source>
</reference>
<protein>
    <recommendedName>
        <fullName evidence="6">Aminotransferase</fullName>
        <ecNumber evidence="6">2.6.1.-</ecNumber>
    </recommendedName>
</protein>
<keyword evidence="3 6" id="KW-0032">Aminotransferase</keyword>
<dbReference type="PANTHER" id="PTHR46383:SF1">
    <property type="entry name" value="ASPARTATE AMINOTRANSFERASE"/>
    <property type="match status" value="1"/>
</dbReference>
<evidence type="ECO:0000256" key="6">
    <source>
        <dbReference type="RuleBase" id="RU000481"/>
    </source>
</evidence>
<dbReference type="Proteomes" id="UP001057291">
    <property type="component" value="Unassembled WGS sequence"/>
</dbReference>
<sequence length="395" mass="43243">MPFGLSNRVKEIAPSPTLAIDTKTKQMIAEGVDVINLSVGEPDFNTPKPACDAAVEAIYCGFTKYTAVPGIVELRKAIAEKLERENGVTYSPDEIIVSSGGKHSLYNIFVAIINPGDEVIVPAPYWVSYPEMIRLVGGVPVIVETDESTGFKVTPEMLSAAITEKTKALVLNTPSNPTGAVYSPDEIRALAKVIEQHEFYVISDEIYEKLLYDAEHLSSAAVSEGMKKRTLLVNGFSKAFSMTGWRMGYVAGDRAIIKAMTSFQSQTTSNPVSISQKAAIAALNSFDPEMVTEFRRRRDFVLRRLEEMPLIRCIEPQGAFYAFPNIADILGKSYNGQTIDSSDTLAELLLTESKIALVPGSGFGAPNNIRISYATSMANLEKAMDRLESFLKNVR</sequence>
<evidence type="ECO:0000256" key="2">
    <source>
        <dbReference type="ARBA" id="ARBA00007441"/>
    </source>
</evidence>
<dbReference type="AlphaFoldDB" id="A0AAV4LD91"/>
<dbReference type="InterPro" id="IPR050596">
    <property type="entry name" value="AspAT/PAT-like"/>
</dbReference>
<dbReference type="EC" id="2.6.1.-" evidence="6"/>
<evidence type="ECO:0000256" key="3">
    <source>
        <dbReference type="ARBA" id="ARBA00022576"/>
    </source>
</evidence>
<proteinExistence type="inferred from homology"/>
<dbReference type="InterPro" id="IPR004839">
    <property type="entry name" value="Aminotransferase_I/II_large"/>
</dbReference>
<dbReference type="SUPFAM" id="SSF53383">
    <property type="entry name" value="PLP-dependent transferases"/>
    <property type="match status" value="1"/>
</dbReference>
<dbReference type="InterPro" id="IPR015421">
    <property type="entry name" value="PyrdxlP-dep_Trfase_major"/>
</dbReference>
<evidence type="ECO:0000256" key="4">
    <source>
        <dbReference type="ARBA" id="ARBA00022679"/>
    </source>
</evidence>
<keyword evidence="5" id="KW-0663">Pyridoxal phosphate</keyword>
<accession>A0AAV4LD91</accession>
<dbReference type="Gene3D" id="3.40.640.10">
    <property type="entry name" value="Type I PLP-dependent aspartate aminotransferase-like (Major domain)"/>
    <property type="match status" value="1"/>
</dbReference>
<dbReference type="GO" id="GO:0006520">
    <property type="term" value="P:amino acid metabolic process"/>
    <property type="evidence" value="ECO:0007669"/>
    <property type="project" value="InterPro"/>
</dbReference>
<dbReference type="PANTHER" id="PTHR46383">
    <property type="entry name" value="ASPARTATE AMINOTRANSFERASE"/>
    <property type="match status" value="1"/>
</dbReference>
<comment type="similarity">
    <text evidence="2 6">Belongs to the class-I pyridoxal-phosphate-dependent aminotransferase family.</text>
</comment>
<keyword evidence="9" id="KW-1185">Reference proteome</keyword>
<comment type="caution">
    <text evidence="8">The sequence shown here is derived from an EMBL/GenBank/DDBJ whole genome shotgun (WGS) entry which is preliminary data.</text>
</comment>
<dbReference type="PROSITE" id="PS00105">
    <property type="entry name" value="AA_TRANSFER_CLASS_1"/>
    <property type="match status" value="1"/>
</dbReference>
<keyword evidence="4 6" id="KW-0808">Transferase</keyword>
<feature type="domain" description="Aminotransferase class I/classII large" evidence="7">
    <location>
        <begin position="33"/>
        <end position="387"/>
    </location>
</feature>
<dbReference type="GO" id="GO:0008483">
    <property type="term" value="F:transaminase activity"/>
    <property type="evidence" value="ECO:0007669"/>
    <property type="project" value="UniProtKB-KW"/>
</dbReference>
<evidence type="ECO:0000256" key="1">
    <source>
        <dbReference type="ARBA" id="ARBA00001933"/>
    </source>
</evidence>
<dbReference type="GO" id="GO:0030170">
    <property type="term" value="F:pyridoxal phosphate binding"/>
    <property type="evidence" value="ECO:0007669"/>
    <property type="project" value="InterPro"/>
</dbReference>
<comment type="cofactor">
    <cofactor evidence="1 6">
        <name>pyridoxal 5'-phosphate</name>
        <dbReference type="ChEBI" id="CHEBI:597326"/>
    </cofactor>
</comment>
<name>A0AAV4LD91_9BACL</name>
<dbReference type="InterPro" id="IPR015424">
    <property type="entry name" value="PyrdxlP-dep_Trfase"/>
</dbReference>
<evidence type="ECO:0000313" key="9">
    <source>
        <dbReference type="Proteomes" id="UP001057291"/>
    </source>
</evidence>
<gene>
    <name evidence="8" type="ORF">DNHGIG_13340</name>
</gene>
<dbReference type="FunFam" id="3.40.640.10:FF:000033">
    <property type="entry name" value="Aspartate aminotransferase"/>
    <property type="match status" value="1"/>
</dbReference>
<dbReference type="EMBL" id="BOQE01000001">
    <property type="protein sequence ID" value="GIM45785.1"/>
    <property type="molecule type" value="Genomic_DNA"/>
</dbReference>
<dbReference type="InterPro" id="IPR004838">
    <property type="entry name" value="NHTrfase_class1_PyrdxlP-BS"/>
</dbReference>
<organism evidence="8 9">
    <name type="scientific">Collibacillus ludicampi</name>
    <dbReference type="NCBI Taxonomy" id="2771369"/>
    <lineage>
        <taxon>Bacteria</taxon>
        <taxon>Bacillati</taxon>
        <taxon>Bacillota</taxon>
        <taxon>Bacilli</taxon>
        <taxon>Bacillales</taxon>
        <taxon>Alicyclobacillaceae</taxon>
        <taxon>Collibacillus</taxon>
    </lineage>
</organism>
<dbReference type="Pfam" id="PF00155">
    <property type="entry name" value="Aminotran_1_2"/>
    <property type="match status" value="1"/>
</dbReference>
<evidence type="ECO:0000256" key="5">
    <source>
        <dbReference type="ARBA" id="ARBA00022898"/>
    </source>
</evidence>
<dbReference type="InterPro" id="IPR015422">
    <property type="entry name" value="PyrdxlP-dep_Trfase_small"/>
</dbReference>
<evidence type="ECO:0000313" key="8">
    <source>
        <dbReference type="EMBL" id="GIM45785.1"/>
    </source>
</evidence>